<comment type="similarity">
    <text evidence="1">Belongs to the ataxin-10 family.</text>
</comment>
<feature type="non-terminal residue" evidence="7">
    <location>
        <position position="1"/>
    </location>
</feature>
<dbReference type="PANTHER" id="PTHR13255:SF0">
    <property type="entry name" value="ATAXIN-10"/>
    <property type="match status" value="1"/>
</dbReference>
<evidence type="ECO:0000313" key="8">
    <source>
        <dbReference type="Proteomes" id="UP000673691"/>
    </source>
</evidence>
<dbReference type="AlphaFoldDB" id="A0A8H8DJU0"/>
<dbReference type="Proteomes" id="UP000673691">
    <property type="component" value="Unassembled WGS sequence"/>
</dbReference>
<keyword evidence="2" id="KW-0132">Cell division</keyword>
<dbReference type="Pfam" id="PF09759">
    <property type="entry name" value="Atx10homo_assoc"/>
    <property type="match status" value="2"/>
</dbReference>
<evidence type="ECO:0000256" key="4">
    <source>
        <dbReference type="ARBA" id="ARBA00044746"/>
    </source>
</evidence>
<evidence type="ECO:0000259" key="6">
    <source>
        <dbReference type="Pfam" id="PF09759"/>
    </source>
</evidence>
<feature type="domain" description="Ataxin-10" evidence="6">
    <location>
        <begin position="246"/>
        <end position="300"/>
    </location>
</feature>
<dbReference type="InterPro" id="IPR019156">
    <property type="entry name" value="Ataxin-10_domain"/>
</dbReference>
<dbReference type="InterPro" id="IPR011989">
    <property type="entry name" value="ARM-like"/>
</dbReference>
<comment type="function">
    <text evidence="4">May play a role in the regulation of cytokinesis.</text>
</comment>
<dbReference type="GO" id="GO:0005829">
    <property type="term" value="C:cytosol"/>
    <property type="evidence" value="ECO:0007669"/>
    <property type="project" value="TreeGrafter"/>
</dbReference>
<gene>
    <name evidence="7" type="ORF">BJ554DRAFT_6681</name>
</gene>
<proteinExistence type="inferred from homology"/>
<accession>A0A8H8DJU0</accession>
<dbReference type="PANTHER" id="PTHR13255">
    <property type="entry name" value="ATAXIN-10"/>
    <property type="match status" value="1"/>
</dbReference>
<protein>
    <recommendedName>
        <fullName evidence="5">Ataxin-10 homolog</fullName>
    </recommendedName>
</protein>
<dbReference type="Gene3D" id="1.25.10.10">
    <property type="entry name" value="Leucine-rich Repeat Variant"/>
    <property type="match status" value="1"/>
</dbReference>
<feature type="domain" description="Ataxin-10" evidence="6">
    <location>
        <begin position="184"/>
        <end position="229"/>
    </location>
</feature>
<dbReference type="OrthoDB" id="379794at2759"/>
<sequence>RFLDLRLSQQHSPSECVNPLTATELAVIFRTLAASCASAMRAAAAELPADGDGCGAAEKPGRPEDCPSHLDALETAERDSALFTALIIVLECLGTVTMDSSEALVSAVIDAGAVGCAIGEWSTGHQRNPTCPIADFFPNRALTSAVQSDLLACAHATLPRSTKASPDIGKANSFSSRMSVLRGLKRDLVRMIGNLSCGRAAVQDEVREKGGLGLVLEMCNIDDNNPCTSSPGLFRLCSGVRAVAQHIREYALVAVRHLLENNEANQTVVRELRPLAPAQHPALQEIGLEIRLDADGKARVGLPDRR</sequence>
<dbReference type="InterPro" id="IPR051374">
    <property type="entry name" value="Ataxin-10/CTR86_families"/>
</dbReference>
<evidence type="ECO:0000256" key="3">
    <source>
        <dbReference type="ARBA" id="ARBA00023306"/>
    </source>
</evidence>
<evidence type="ECO:0000256" key="2">
    <source>
        <dbReference type="ARBA" id="ARBA00022618"/>
    </source>
</evidence>
<evidence type="ECO:0000256" key="5">
    <source>
        <dbReference type="ARBA" id="ARBA00044801"/>
    </source>
</evidence>
<organism evidence="7 8">
    <name type="scientific">Olpidium bornovanus</name>
    <dbReference type="NCBI Taxonomy" id="278681"/>
    <lineage>
        <taxon>Eukaryota</taxon>
        <taxon>Fungi</taxon>
        <taxon>Fungi incertae sedis</taxon>
        <taxon>Olpidiomycota</taxon>
        <taxon>Olpidiomycotina</taxon>
        <taxon>Olpidiomycetes</taxon>
        <taxon>Olpidiales</taxon>
        <taxon>Olpidiaceae</taxon>
        <taxon>Olpidium</taxon>
    </lineage>
</organism>
<name>A0A8H8DJU0_9FUNG</name>
<reference evidence="7 8" key="1">
    <citation type="journal article" name="Sci. Rep.">
        <title>Genome-scale phylogenetic analyses confirm Olpidium as the closest living zoosporic fungus to the non-flagellated, terrestrial fungi.</title>
        <authorList>
            <person name="Chang Y."/>
            <person name="Rochon D."/>
            <person name="Sekimoto S."/>
            <person name="Wang Y."/>
            <person name="Chovatia M."/>
            <person name="Sandor L."/>
            <person name="Salamov A."/>
            <person name="Grigoriev I.V."/>
            <person name="Stajich J.E."/>
            <person name="Spatafora J.W."/>
        </authorList>
    </citation>
    <scope>NUCLEOTIDE SEQUENCE [LARGE SCALE GENOMIC DNA]</scope>
    <source>
        <strain evidence="7">S191</strain>
    </source>
</reference>
<dbReference type="EMBL" id="JAEFCI010004089">
    <property type="protein sequence ID" value="KAG5461169.1"/>
    <property type="molecule type" value="Genomic_DNA"/>
</dbReference>
<keyword evidence="8" id="KW-1185">Reference proteome</keyword>
<keyword evidence="3" id="KW-0131">Cell cycle</keyword>
<dbReference type="GO" id="GO:0051301">
    <property type="term" value="P:cell division"/>
    <property type="evidence" value="ECO:0007669"/>
    <property type="project" value="UniProtKB-KW"/>
</dbReference>
<evidence type="ECO:0000256" key="1">
    <source>
        <dbReference type="ARBA" id="ARBA00008384"/>
    </source>
</evidence>
<evidence type="ECO:0000313" key="7">
    <source>
        <dbReference type="EMBL" id="KAG5461169.1"/>
    </source>
</evidence>
<comment type="caution">
    <text evidence="7">The sequence shown here is derived from an EMBL/GenBank/DDBJ whole genome shotgun (WGS) entry which is preliminary data.</text>
</comment>